<feature type="transmembrane region" description="Helical" evidence="1">
    <location>
        <begin position="15"/>
        <end position="32"/>
    </location>
</feature>
<evidence type="ECO:0000313" key="3">
    <source>
        <dbReference type="Proteomes" id="UP000697710"/>
    </source>
</evidence>
<keyword evidence="1" id="KW-0472">Membrane</keyword>
<gene>
    <name evidence="2" type="ORF">KC729_08425</name>
</gene>
<evidence type="ECO:0000313" key="2">
    <source>
        <dbReference type="EMBL" id="MCA9727695.1"/>
    </source>
</evidence>
<proteinExistence type="predicted"/>
<sequence length="80" mass="8266">MTATGSSKGKARQGLVLWSIVLALGLLLPWVADRCPDAVEAAYSKGLFPPIAVALGFLGGLVRFSVAQIIVGVALIGLIF</sequence>
<feature type="transmembrane region" description="Helical" evidence="1">
    <location>
        <begin position="52"/>
        <end position="79"/>
    </location>
</feature>
<dbReference type="EMBL" id="JAGQHR010000215">
    <property type="protein sequence ID" value="MCA9727695.1"/>
    <property type="molecule type" value="Genomic_DNA"/>
</dbReference>
<accession>A0A956LXN0</accession>
<reference evidence="2" key="2">
    <citation type="journal article" date="2021" name="Microbiome">
        <title>Successional dynamics and alternative stable states in a saline activated sludge microbial community over 9 years.</title>
        <authorList>
            <person name="Wang Y."/>
            <person name="Ye J."/>
            <person name="Ju F."/>
            <person name="Liu L."/>
            <person name="Boyd J.A."/>
            <person name="Deng Y."/>
            <person name="Parks D.H."/>
            <person name="Jiang X."/>
            <person name="Yin X."/>
            <person name="Woodcroft B.J."/>
            <person name="Tyson G.W."/>
            <person name="Hugenholtz P."/>
            <person name="Polz M.F."/>
            <person name="Zhang T."/>
        </authorList>
    </citation>
    <scope>NUCLEOTIDE SEQUENCE</scope>
    <source>
        <strain evidence="2">HKST-UBA01</strain>
    </source>
</reference>
<protein>
    <submittedName>
        <fullName evidence="2">Uncharacterized protein</fullName>
    </submittedName>
</protein>
<keyword evidence="1" id="KW-1133">Transmembrane helix</keyword>
<keyword evidence="1" id="KW-0812">Transmembrane</keyword>
<feature type="non-terminal residue" evidence="2">
    <location>
        <position position="80"/>
    </location>
</feature>
<dbReference type="AlphaFoldDB" id="A0A956LXN0"/>
<organism evidence="2 3">
    <name type="scientific">Eiseniibacteriota bacterium</name>
    <dbReference type="NCBI Taxonomy" id="2212470"/>
    <lineage>
        <taxon>Bacteria</taxon>
        <taxon>Candidatus Eiseniibacteriota</taxon>
    </lineage>
</organism>
<evidence type="ECO:0000256" key="1">
    <source>
        <dbReference type="SAM" id="Phobius"/>
    </source>
</evidence>
<dbReference type="Proteomes" id="UP000697710">
    <property type="component" value="Unassembled WGS sequence"/>
</dbReference>
<comment type="caution">
    <text evidence="2">The sequence shown here is derived from an EMBL/GenBank/DDBJ whole genome shotgun (WGS) entry which is preliminary data.</text>
</comment>
<name>A0A956LXN0_UNCEI</name>
<reference evidence="2" key="1">
    <citation type="submission" date="2020-04" db="EMBL/GenBank/DDBJ databases">
        <authorList>
            <person name="Zhang T."/>
        </authorList>
    </citation>
    <scope>NUCLEOTIDE SEQUENCE</scope>
    <source>
        <strain evidence="2">HKST-UBA01</strain>
    </source>
</reference>